<dbReference type="SUPFAM" id="SSF55874">
    <property type="entry name" value="ATPase domain of HSP90 chaperone/DNA topoisomerase II/histidine kinase"/>
    <property type="match status" value="1"/>
</dbReference>
<dbReference type="CDD" id="cd00075">
    <property type="entry name" value="HATPase"/>
    <property type="match status" value="1"/>
</dbReference>
<evidence type="ECO:0000256" key="14">
    <source>
        <dbReference type="SAM" id="Phobius"/>
    </source>
</evidence>
<dbReference type="PANTHER" id="PTHR45528">
    <property type="entry name" value="SENSOR HISTIDINE KINASE CPXA"/>
    <property type="match status" value="1"/>
</dbReference>
<dbReference type="FunFam" id="3.30.565.10:FF:000006">
    <property type="entry name" value="Sensor histidine kinase WalK"/>
    <property type="match status" value="1"/>
</dbReference>
<keyword evidence="6" id="KW-0808">Transferase</keyword>
<dbReference type="Pfam" id="PF00512">
    <property type="entry name" value="HisKA"/>
    <property type="match status" value="1"/>
</dbReference>
<dbReference type="CDD" id="cd00082">
    <property type="entry name" value="HisKA"/>
    <property type="match status" value="1"/>
</dbReference>
<feature type="transmembrane region" description="Helical" evidence="14">
    <location>
        <begin position="160"/>
        <end position="179"/>
    </location>
</feature>
<dbReference type="FunFam" id="1.10.287.130:FF:000001">
    <property type="entry name" value="Two-component sensor histidine kinase"/>
    <property type="match status" value="1"/>
</dbReference>
<dbReference type="InterPro" id="IPR050398">
    <property type="entry name" value="HssS/ArlS-like"/>
</dbReference>
<evidence type="ECO:0000259" key="16">
    <source>
        <dbReference type="PROSITE" id="PS50885"/>
    </source>
</evidence>
<dbReference type="Pfam" id="PF02518">
    <property type="entry name" value="HATPase_c"/>
    <property type="match status" value="1"/>
</dbReference>
<comment type="subcellular location">
    <subcellularLocation>
        <location evidence="2">Cell membrane</location>
        <topology evidence="2">Multi-pass membrane protein</topology>
    </subcellularLocation>
</comment>
<dbReference type="SMART" id="SM00304">
    <property type="entry name" value="HAMP"/>
    <property type="match status" value="1"/>
</dbReference>
<feature type="transmembrane region" description="Helical" evidence="14">
    <location>
        <begin position="6"/>
        <end position="29"/>
    </location>
</feature>
<proteinExistence type="predicted"/>
<dbReference type="PROSITE" id="PS50885">
    <property type="entry name" value="HAMP"/>
    <property type="match status" value="1"/>
</dbReference>
<dbReference type="SUPFAM" id="SSF47384">
    <property type="entry name" value="Homodimeric domain of signal transducing histidine kinase"/>
    <property type="match status" value="1"/>
</dbReference>
<dbReference type="Proteomes" id="UP000523087">
    <property type="component" value="Unassembled WGS sequence"/>
</dbReference>
<keyword evidence="4" id="KW-1003">Cell membrane</keyword>
<keyword evidence="12" id="KW-0902">Two-component regulatory system</keyword>
<evidence type="ECO:0000256" key="9">
    <source>
        <dbReference type="ARBA" id="ARBA00022777"/>
    </source>
</evidence>
<evidence type="ECO:0000313" key="17">
    <source>
        <dbReference type="EMBL" id="MBA2875204.1"/>
    </source>
</evidence>
<dbReference type="EMBL" id="JACDUT010000005">
    <property type="protein sequence ID" value="MBA2875204.1"/>
    <property type="molecule type" value="Genomic_DNA"/>
</dbReference>
<evidence type="ECO:0000259" key="15">
    <source>
        <dbReference type="PROSITE" id="PS50109"/>
    </source>
</evidence>
<dbReference type="GO" id="GO:0005524">
    <property type="term" value="F:ATP binding"/>
    <property type="evidence" value="ECO:0007669"/>
    <property type="project" value="UniProtKB-KW"/>
</dbReference>
<dbReference type="Gene3D" id="3.30.565.10">
    <property type="entry name" value="Histidine kinase-like ATPase, C-terminal domain"/>
    <property type="match status" value="1"/>
</dbReference>
<dbReference type="RefSeq" id="WP_181556036.1">
    <property type="nucleotide sequence ID" value="NZ_JACDUT010000005.1"/>
</dbReference>
<dbReference type="InterPro" id="IPR005467">
    <property type="entry name" value="His_kinase_dom"/>
</dbReference>
<keyword evidence="5" id="KW-0597">Phosphoprotein</keyword>
<keyword evidence="13 14" id="KW-0472">Membrane</keyword>
<reference evidence="17 18" key="1">
    <citation type="submission" date="2020-07" db="EMBL/GenBank/DDBJ databases">
        <title>Genomic Encyclopedia of Type Strains, Phase IV (KMG-IV): sequencing the most valuable type-strain genomes for metagenomic binning, comparative biology and taxonomic classification.</title>
        <authorList>
            <person name="Goeker M."/>
        </authorList>
    </citation>
    <scope>NUCLEOTIDE SEQUENCE [LARGE SCALE GENOMIC DNA]</scope>
    <source>
        <strain evidence="17 18">DSM 15730</strain>
    </source>
</reference>
<evidence type="ECO:0000256" key="12">
    <source>
        <dbReference type="ARBA" id="ARBA00023012"/>
    </source>
</evidence>
<dbReference type="InterPro" id="IPR004358">
    <property type="entry name" value="Sig_transdc_His_kin-like_C"/>
</dbReference>
<dbReference type="GO" id="GO:0005886">
    <property type="term" value="C:plasma membrane"/>
    <property type="evidence" value="ECO:0007669"/>
    <property type="project" value="UniProtKB-SubCell"/>
</dbReference>
<feature type="domain" description="HAMP" evidence="16">
    <location>
        <begin position="181"/>
        <end position="233"/>
    </location>
</feature>
<keyword evidence="11 14" id="KW-1133">Transmembrane helix</keyword>
<dbReference type="GO" id="GO:0000155">
    <property type="term" value="F:phosphorelay sensor kinase activity"/>
    <property type="evidence" value="ECO:0007669"/>
    <property type="project" value="InterPro"/>
</dbReference>
<evidence type="ECO:0000256" key="5">
    <source>
        <dbReference type="ARBA" id="ARBA00022553"/>
    </source>
</evidence>
<dbReference type="InterPro" id="IPR003661">
    <property type="entry name" value="HisK_dim/P_dom"/>
</dbReference>
<dbReference type="Pfam" id="PF00672">
    <property type="entry name" value="HAMP"/>
    <property type="match status" value="1"/>
</dbReference>
<protein>
    <recommendedName>
        <fullName evidence="3">histidine kinase</fullName>
        <ecNumber evidence="3">2.7.13.3</ecNumber>
    </recommendedName>
</protein>
<dbReference type="PRINTS" id="PR00344">
    <property type="entry name" value="BCTRLSENSOR"/>
</dbReference>
<dbReference type="InterPro" id="IPR003594">
    <property type="entry name" value="HATPase_dom"/>
</dbReference>
<evidence type="ECO:0000256" key="3">
    <source>
        <dbReference type="ARBA" id="ARBA00012438"/>
    </source>
</evidence>
<evidence type="ECO:0000256" key="4">
    <source>
        <dbReference type="ARBA" id="ARBA00022475"/>
    </source>
</evidence>
<evidence type="ECO:0000256" key="7">
    <source>
        <dbReference type="ARBA" id="ARBA00022692"/>
    </source>
</evidence>
<evidence type="ECO:0000313" key="18">
    <source>
        <dbReference type="Proteomes" id="UP000523087"/>
    </source>
</evidence>
<dbReference type="CDD" id="cd06225">
    <property type="entry name" value="HAMP"/>
    <property type="match status" value="1"/>
</dbReference>
<dbReference type="Gene3D" id="1.10.287.130">
    <property type="match status" value="1"/>
</dbReference>
<comment type="catalytic activity">
    <reaction evidence="1">
        <text>ATP + protein L-histidine = ADP + protein N-phospho-L-histidine.</text>
        <dbReference type="EC" id="2.7.13.3"/>
    </reaction>
</comment>
<dbReference type="InterPro" id="IPR036890">
    <property type="entry name" value="HATPase_C_sf"/>
</dbReference>
<keyword evidence="8" id="KW-0547">Nucleotide-binding</keyword>
<keyword evidence="9 17" id="KW-0418">Kinase</keyword>
<name>A0A7V9Z763_9BACL</name>
<dbReference type="InterPro" id="IPR036097">
    <property type="entry name" value="HisK_dim/P_sf"/>
</dbReference>
<dbReference type="AlphaFoldDB" id="A0A7V9Z763"/>
<dbReference type="Gene3D" id="6.10.340.10">
    <property type="match status" value="1"/>
</dbReference>
<dbReference type="SUPFAM" id="SSF158472">
    <property type="entry name" value="HAMP domain-like"/>
    <property type="match status" value="1"/>
</dbReference>
<dbReference type="PANTHER" id="PTHR45528:SF1">
    <property type="entry name" value="SENSOR HISTIDINE KINASE CPXA"/>
    <property type="match status" value="1"/>
</dbReference>
<feature type="domain" description="Histidine kinase" evidence="15">
    <location>
        <begin position="241"/>
        <end position="457"/>
    </location>
</feature>
<gene>
    <name evidence="17" type="ORF">HNR31_001977</name>
</gene>
<keyword evidence="18" id="KW-1185">Reference proteome</keyword>
<dbReference type="PROSITE" id="PS50109">
    <property type="entry name" value="HIS_KIN"/>
    <property type="match status" value="1"/>
</dbReference>
<dbReference type="SMART" id="SM00387">
    <property type="entry name" value="HATPase_c"/>
    <property type="match status" value="1"/>
</dbReference>
<sequence>MKNISFKIGLLFLVFIVLIETVLFFTLYVHVVESRVKEELNALQARGNSHRAVLEKHYGQSTIDHVALMESEADTDVAITDKKKHILAYSNRLQPEMKRIIRHSSAQVPREGKIIESHWKTEKYIAAISPIRLHHHTVGYVYMFQPTESIKEMIWRINHLFMLVGALSLLATIFTIFLLSRIVASPLIHMKEATERLSRGDFSVHLHVKSNDELGALAKAIQLLSRDLAHLKKTRSEFLASISHELRTPLTYVKGYADIVRRKELSEEERIKYATIIYEEANHVAALVKELFDLAQLEQHSFSIQKEAVKLYPFIQRVADKMALAFQEKGIHFEYRCPSSLSLQIDPNRFEQVLVNVLDNALKYSKRGGHVRLDVEEKSKHVLITVADEGIGIPEEDVPFVFERFYRVDKSRARSSGGSGLGLSIVKEIVEAHGGTVKLESKVNKGTMITIELERDIEQ</sequence>
<comment type="caution">
    <text evidence="17">The sequence shown here is derived from an EMBL/GenBank/DDBJ whole genome shotgun (WGS) entry which is preliminary data.</text>
</comment>
<keyword evidence="10" id="KW-0067">ATP-binding</keyword>
<evidence type="ECO:0000256" key="1">
    <source>
        <dbReference type="ARBA" id="ARBA00000085"/>
    </source>
</evidence>
<dbReference type="SMART" id="SM00388">
    <property type="entry name" value="HisKA"/>
    <property type="match status" value="1"/>
</dbReference>
<accession>A0A7V9Z763</accession>
<dbReference type="InterPro" id="IPR003660">
    <property type="entry name" value="HAMP_dom"/>
</dbReference>
<keyword evidence="7 14" id="KW-0812">Transmembrane</keyword>
<organism evidence="17 18">
    <name type="scientific">Thermaerobacillus caldiproteolyticus</name>
    <dbReference type="NCBI Taxonomy" id="247480"/>
    <lineage>
        <taxon>Bacteria</taxon>
        <taxon>Bacillati</taxon>
        <taxon>Bacillota</taxon>
        <taxon>Bacilli</taxon>
        <taxon>Bacillales</taxon>
        <taxon>Anoxybacillaceae</taxon>
        <taxon>Thermaerobacillus</taxon>
    </lineage>
</organism>
<evidence type="ECO:0000256" key="6">
    <source>
        <dbReference type="ARBA" id="ARBA00022679"/>
    </source>
</evidence>
<evidence type="ECO:0000256" key="10">
    <source>
        <dbReference type="ARBA" id="ARBA00022840"/>
    </source>
</evidence>
<dbReference type="EC" id="2.7.13.3" evidence="3"/>
<evidence type="ECO:0000256" key="11">
    <source>
        <dbReference type="ARBA" id="ARBA00022989"/>
    </source>
</evidence>
<evidence type="ECO:0000256" key="2">
    <source>
        <dbReference type="ARBA" id="ARBA00004651"/>
    </source>
</evidence>
<evidence type="ECO:0000256" key="8">
    <source>
        <dbReference type="ARBA" id="ARBA00022741"/>
    </source>
</evidence>
<evidence type="ECO:0000256" key="13">
    <source>
        <dbReference type="ARBA" id="ARBA00023136"/>
    </source>
</evidence>